<name>A0A850LPU6_9RHOB</name>
<dbReference type="RefSeq" id="WP_011046897.1">
    <property type="nucleotide sequence ID" value="NZ_CP076685.1"/>
</dbReference>
<dbReference type="AlphaFoldDB" id="A0A850LPU6"/>
<dbReference type="EMBL" id="JABXIY010000068">
    <property type="protein sequence ID" value="NVK99452.1"/>
    <property type="molecule type" value="Genomic_DNA"/>
</dbReference>
<feature type="compositionally biased region" description="Basic residues" evidence="1">
    <location>
        <begin position="73"/>
        <end position="83"/>
    </location>
</feature>
<accession>A0A850LPU6</accession>
<proteinExistence type="predicted"/>
<evidence type="ECO:0000256" key="1">
    <source>
        <dbReference type="SAM" id="MobiDB-lite"/>
    </source>
</evidence>
<evidence type="ECO:0000313" key="2">
    <source>
        <dbReference type="EMBL" id="NVK99452.1"/>
    </source>
</evidence>
<reference evidence="2 3" key="1">
    <citation type="journal article" date="2020" name="Proc. Natl. Acad. Sci. U.S.A.">
        <title>Ecological drivers of bacterial community assembly in synthetic phycospheres.</title>
        <authorList>
            <person name="Fu H."/>
            <person name="Uchimiya M."/>
            <person name="Gore J."/>
            <person name="Moran M.A."/>
        </authorList>
    </citation>
    <scope>NUCLEOTIDE SEQUENCE [LARGE SCALE GENOMIC DNA]</scope>
    <source>
        <strain evidence="2">HF-Din03</strain>
    </source>
</reference>
<dbReference type="OMA" id="KIATCCY"/>
<feature type="compositionally biased region" description="Basic and acidic residues" evidence="1">
    <location>
        <begin position="63"/>
        <end position="72"/>
    </location>
</feature>
<sequence length="101" mass="10835">MPRLVTCCYCGARATLAADRSGMLACEACGAPIQQVDSAAQAPRPTAVPEPAAAAVAAAAERPAPRQAEKPEKKPKKRKKRKGLFSRALEEVWDKVEDIFD</sequence>
<feature type="compositionally biased region" description="Low complexity" evidence="1">
    <location>
        <begin position="42"/>
        <end position="62"/>
    </location>
</feature>
<protein>
    <submittedName>
        <fullName evidence="2">Uncharacterized protein</fullName>
    </submittedName>
</protein>
<feature type="region of interest" description="Disordered" evidence="1">
    <location>
        <begin position="40"/>
        <end position="83"/>
    </location>
</feature>
<dbReference type="Proteomes" id="UP000565723">
    <property type="component" value="Unassembled WGS sequence"/>
</dbReference>
<gene>
    <name evidence="2" type="ORF">HW564_21220</name>
</gene>
<organism evidence="2 3">
    <name type="scientific">Ruegeria pomeroyi</name>
    <dbReference type="NCBI Taxonomy" id="89184"/>
    <lineage>
        <taxon>Bacteria</taxon>
        <taxon>Pseudomonadati</taxon>
        <taxon>Pseudomonadota</taxon>
        <taxon>Alphaproteobacteria</taxon>
        <taxon>Rhodobacterales</taxon>
        <taxon>Roseobacteraceae</taxon>
        <taxon>Ruegeria</taxon>
    </lineage>
</organism>
<comment type="caution">
    <text evidence="2">The sequence shown here is derived from an EMBL/GenBank/DDBJ whole genome shotgun (WGS) entry which is preliminary data.</text>
</comment>
<evidence type="ECO:0000313" key="3">
    <source>
        <dbReference type="Proteomes" id="UP000565723"/>
    </source>
</evidence>